<proteinExistence type="predicted"/>
<protein>
    <submittedName>
        <fullName evidence="1">Terminase</fullName>
    </submittedName>
</protein>
<dbReference type="RefSeq" id="WP_144092722.1">
    <property type="nucleotide sequence ID" value="NZ_VMHM01000015.1"/>
</dbReference>
<evidence type="ECO:0000313" key="1">
    <source>
        <dbReference type="EMBL" id="TSJ97635.1"/>
    </source>
</evidence>
<dbReference type="Proteomes" id="UP000319483">
    <property type="component" value="Unassembled WGS sequence"/>
</dbReference>
<dbReference type="GO" id="GO:0003677">
    <property type="term" value="F:DNA binding"/>
    <property type="evidence" value="ECO:0007669"/>
    <property type="project" value="InterPro"/>
</dbReference>
<dbReference type="Pfam" id="PF05944">
    <property type="entry name" value="Phage_term_smal"/>
    <property type="match status" value="1"/>
</dbReference>
<organism evidence="1 2">
    <name type="scientific">Gilliamella apicola</name>
    <dbReference type="NCBI Taxonomy" id="1196095"/>
    <lineage>
        <taxon>Bacteria</taxon>
        <taxon>Pseudomonadati</taxon>
        <taxon>Pseudomonadota</taxon>
        <taxon>Gammaproteobacteria</taxon>
        <taxon>Orbales</taxon>
        <taxon>Orbaceae</taxon>
        <taxon>Gilliamella</taxon>
    </lineage>
</organism>
<name>A0A556S961_9GAMM</name>
<dbReference type="GO" id="GO:0004519">
    <property type="term" value="F:endonuclease activity"/>
    <property type="evidence" value="ECO:0007669"/>
    <property type="project" value="InterPro"/>
</dbReference>
<dbReference type="EMBL" id="VMHM01000015">
    <property type="protein sequence ID" value="TSJ97635.1"/>
    <property type="molecule type" value="Genomic_DNA"/>
</dbReference>
<gene>
    <name evidence="1" type="ORF">FPQ15_11040</name>
</gene>
<accession>A0A556S961</accession>
<sequence length="215" mass="24618">MLSPAQMALQRYYAQQERSADDLATTNAYEMMLVKLNNDRAQLKKIESKESKIALKRKLIPDYIEWINGVLTSNNSQQDDVFMRILVWMIDTKQFERAFPLAEHAIKHNWVTPDEYKRKTATLITEELANTVLADISNKQPVDTGVLFKFADLVADKDMFDEVRAKLNKAIGYALKETDPEKALSYLTRALELDENSGVKTVIKELEKALNKTDS</sequence>
<evidence type="ECO:0000313" key="2">
    <source>
        <dbReference type="Proteomes" id="UP000319483"/>
    </source>
</evidence>
<dbReference type="AlphaFoldDB" id="A0A556S961"/>
<dbReference type="InterPro" id="IPR010270">
    <property type="entry name" value="Phage_P2_GpM"/>
</dbReference>
<comment type="caution">
    <text evidence="1">The sequence shown here is derived from an EMBL/GenBank/DDBJ whole genome shotgun (WGS) entry which is preliminary data.</text>
</comment>
<reference evidence="1 2" key="1">
    <citation type="submission" date="2019-07" db="EMBL/GenBank/DDBJ databases">
        <title>Gilliamella genomes.</title>
        <authorList>
            <person name="Zheng H."/>
        </authorList>
    </citation>
    <scope>NUCLEOTIDE SEQUENCE [LARGE SCALE GENOMIC DNA]</scope>
    <source>
        <strain evidence="1 2">W8127</strain>
    </source>
</reference>